<dbReference type="AlphaFoldDB" id="A0AAF0YE21"/>
<dbReference type="GeneID" id="87808553"/>
<reference evidence="1" key="1">
    <citation type="submission" date="2023-10" db="EMBL/GenBank/DDBJ databases">
        <authorList>
            <person name="Noh H."/>
        </authorList>
    </citation>
    <scope>NUCLEOTIDE SEQUENCE</scope>
    <source>
        <strain evidence="1">DUCC4014</strain>
    </source>
</reference>
<dbReference type="Proteomes" id="UP000827549">
    <property type="component" value="Chromosome 4"/>
</dbReference>
<proteinExistence type="predicted"/>
<name>A0AAF0YE21_9TREE</name>
<sequence length="295" mass="33071">MTTIDHTAYPTIMDKIIAHASMQALFKLRLTSTSFRARVDAQVGTHALLSTDRMLGVKNEGSDRNKLRTYLLKKHRFSPGPTSWALNTPPSTARVVDIHDALLDMPDPSPVLRGFPSVSTVRRLWLGDPSPQMMDLVSPHSTVVDFITLPLSQTFEGIYLSTGNRHIIHLRVGDTTITSHLKVLGSTDSVTIVLWRHSATVGKELSMSTKLRLLDILLTILSQSPLHFTVAGLQHVVETDDYGHIVDNVKRIHSMNPDSDTEMKILTINEWWEELEAGEKEVIGMWPSEYDDMKV</sequence>
<evidence type="ECO:0000313" key="2">
    <source>
        <dbReference type="Proteomes" id="UP000827549"/>
    </source>
</evidence>
<protein>
    <submittedName>
        <fullName evidence="1">Uncharacterized protein</fullName>
    </submittedName>
</protein>
<organism evidence="1 2">
    <name type="scientific">Vanrija pseudolonga</name>
    <dbReference type="NCBI Taxonomy" id="143232"/>
    <lineage>
        <taxon>Eukaryota</taxon>
        <taxon>Fungi</taxon>
        <taxon>Dikarya</taxon>
        <taxon>Basidiomycota</taxon>
        <taxon>Agaricomycotina</taxon>
        <taxon>Tremellomycetes</taxon>
        <taxon>Trichosporonales</taxon>
        <taxon>Trichosporonaceae</taxon>
        <taxon>Vanrija</taxon>
    </lineage>
</organism>
<dbReference type="EMBL" id="CP086717">
    <property type="protein sequence ID" value="WOO81803.1"/>
    <property type="molecule type" value="Genomic_DNA"/>
</dbReference>
<gene>
    <name evidence="1" type="ORF">LOC62_04G005324</name>
</gene>
<evidence type="ECO:0000313" key="1">
    <source>
        <dbReference type="EMBL" id="WOO81803.1"/>
    </source>
</evidence>
<dbReference type="RefSeq" id="XP_062627835.1">
    <property type="nucleotide sequence ID" value="XM_062771851.1"/>
</dbReference>
<keyword evidence="2" id="KW-1185">Reference proteome</keyword>
<accession>A0AAF0YE21</accession>